<dbReference type="KEGG" id="tet:TTHERM_01002670"/>
<sequence length="296" mass="34441">MNLCCLKSDKSSLNQTVRTRGGTQTDSDTRFQQNHYEEISNQQQNVSDIQIQQSAVNLTNNTSNMCTQVNNLNDLEKRLSNIEKNQEKILKCIQEQNLNQIPIESNNNQQVILSQANISQGQNQSNNQNDINKTQQSETQNYDQMSYQDQTQTYDLRKQIIVRKSLSKSITSIGSVAKMTQVDKYAYEILKGQKHKQIQGIQIRYSITHDDVLKLKFKYNYSEYKVVARIRQFDDHSEEYQNYLYEMINKQKSKYCGNIQDTVLSKKIGKDFLEYIIVDITLKSGQQEIKVETVDM</sequence>
<feature type="compositionally biased region" description="Low complexity" evidence="1">
    <location>
        <begin position="120"/>
        <end position="129"/>
    </location>
</feature>
<dbReference type="Proteomes" id="UP000009168">
    <property type="component" value="Unassembled WGS sequence"/>
</dbReference>
<evidence type="ECO:0000313" key="2">
    <source>
        <dbReference type="EMBL" id="EAR83202.3"/>
    </source>
</evidence>
<dbReference type="InParanoid" id="Q22D51"/>
<keyword evidence="3" id="KW-1185">Reference proteome</keyword>
<name>Q22D51_TETTS</name>
<gene>
    <name evidence="2" type="ORF">TTHERM_01002670</name>
</gene>
<dbReference type="AlphaFoldDB" id="Q22D51"/>
<evidence type="ECO:0000256" key="1">
    <source>
        <dbReference type="SAM" id="MobiDB-lite"/>
    </source>
</evidence>
<feature type="region of interest" description="Disordered" evidence="1">
    <location>
        <begin position="120"/>
        <end position="144"/>
    </location>
</feature>
<dbReference type="GeneID" id="7823444"/>
<proteinExistence type="predicted"/>
<evidence type="ECO:0000313" key="3">
    <source>
        <dbReference type="Proteomes" id="UP000009168"/>
    </source>
</evidence>
<reference evidence="3" key="1">
    <citation type="journal article" date="2006" name="PLoS Biol.">
        <title>Macronuclear genome sequence of the ciliate Tetrahymena thermophila, a model eukaryote.</title>
        <authorList>
            <person name="Eisen J.A."/>
            <person name="Coyne R.S."/>
            <person name="Wu M."/>
            <person name="Wu D."/>
            <person name="Thiagarajan M."/>
            <person name="Wortman J.R."/>
            <person name="Badger J.H."/>
            <person name="Ren Q."/>
            <person name="Amedeo P."/>
            <person name="Jones K.M."/>
            <person name="Tallon L.J."/>
            <person name="Delcher A.L."/>
            <person name="Salzberg S.L."/>
            <person name="Silva J.C."/>
            <person name="Haas B.J."/>
            <person name="Majoros W.H."/>
            <person name="Farzad M."/>
            <person name="Carlton J.M."/>
            <person name="Smith R.K. Jr."/>
            <person name="Garg J."/>
            <person name="Pearlman R.E."/>
            <person name="Karrer K.M."/>
            <person name="Sun L."/>
            <person name="Manning G."/>
            <person name="Elde N.C."/>
            <person name="Turkewitz A.P."/>
            <person name="Asai D.J."/>
            <person name="Wilkes D.E."/>
            <person name="Wang Y."/>
            <person name="Cai H."/>
            <person name="Collins K."/>
            <person name="Stewart B.A."/>
            <person name="Lee S.R."/>
            <person name="Wilamowska K."/>
            <person name="Weinberg Z."/>
            <person name="Ruzzo W.L."/>
            <person name="Wloga D."/>
            <person name="Gaertig J."/>
            <person name="Frankel J."/>
            <person name="Tsao C.-C."/>
            <person name="Gorovsky M.A."/>
            <person name="Keeling P.J."/>
            <person name="Waller R.F."/>
            <person name="Patron N.J."/>
            <person name="Cherry J.M."/>
            <person name="Stover N.A."/>
            <person name="Krieger C.J."/>
            <person name="del Toro C."/>
            <person name="Ryder H.F."/>
            <person name="Williamson S.C."/>
            <person name="Barbeau R.A."/>
            <person name="Hamilton E.P."/>
            <person name="Orias E."/>
        </authorList>
    </citation>
    <scope>NUCLEOTIDE SEQUENCE [LARGE SCALE GENOMIC DNA]</scope>
    <source>
        <strain evidence="3">SB210</strain>
    </source>
</reference>
<accession>Q22D51</accession>
<protein>
    <submittedName>
        <fullName evidence="2">Uncharacterized protein</fullName>
    </submittedName>
</protein>
<feature type="compositionally biased region" description="Polar residues" evidence="1">
    <location>
        <begin position="130"/>
        <end position="144"/>
    </location>
</feature>
<dbReference type="RefSeq" id="XP_001030865.3">
    <property type="nucleotide sequence ID" value="XM_001030865.3"/>
</dbReference>
<dbReference type="EMBL" id="GG662361">
    <property type="protein sequence ID" value="EAR83202.3"/>
    <property type="molecule type" value="Genomic_DNA"/>
</dbReference>
<organism evidence="2 3">
    <name type="scientific">Tetrahymena thermophila (strain SB210)</name>
    <dbReference type="NCBI Taxonomy" id="312017"/>
    <lineage>
        <taxon>Eukaryota</taxon>
        <taxon>Sar</taxon>
        <taxon>Alveolata</taxon>
        <taxon>Ciliophora</taxon>
        <taxon>Intramacronucleata</taxon>
        <taxon>Oligohymenophorea</taxon>
        <taxon>Hymenostomatida</taxon>
        <taxon>Tetrahymenina</taxon>
        <taxon>Tetrahymenidae</taxon>
        <taxon>Tetrahymena</taxon>
    </lineage>
</organism>
<dbReference type="HOGENOM" id="CLU_941599_0_0_1"/>